<accession>A0A8K1ZYL2</accession>
<dbReference type="CDD" id="cd01948">
    <property type="entry name" value="EAL"/>
    <property type="match status" value="1"/>
</dbReference>
<reference evidence="2" key="1">
    <citation type="submission" date="2019-12" db="EMBL/GenBank/DDBJ databases">
        <title>High-Quality draft genome sequences of three cyanobacteria isolated from the limestone walls of the Old Cathedral of Coimbra.</title>
        <authorList>
            <person name="Tiago I."/>
            <person name="Soares F."/>
            <person name="Portugal A."/>
        </authorList>
    </citation>
    <scope>NUCLEOTIDE SEQUENCE [LARGE SCALE GENOMIC DNA]</scope>
    <source>
        <strain evidence="2">C</strain>
    </source>
</reference>
<dbReference type="PANTHER" id="PTHR33121:SF70">
    <property type="entry name" value="SIGNALING PROTEIN YKOW"/>
    <property type="match status" value="1"/>
</dbReference>
<dbReference type="AlphaFoldDB" id="A0A8K1ZYL2"/>
<sequence>MTPHRNFSPGEPLWICRRCSLLEVSGLCGTQLKLEITESVLIENTQLATSLLLEIKQHQIQLCLDDFGTGYSSLSYLHQFPIDVLKIDRSFVAQLEADNDKREIVKAITNLGTTLGLTVVAEGVETAGQATFLQSIGCLGAQGYYFSPPVPEPEVQKFFYRVPSQYSSHS</sequence>
<dbReference type="SMART" id="SM00052">
    <property type="entry name" value="EAL"/>
    <property type="match status" value="1"/>
</dbReference>
<evidence type="ECO:0000313" key="3">
    <source>
        <dbReference type="Proteomes" id="UP000607397"/>
    </source>
</evidence>
<dbReference type="SUPFAM" id="SSF141868">
    <property type="entry name" value="EAL domain-like"/>
    <property type="match status" value="1"/>
</dbReference>
<proteinExistence type="predicted"/>
<dbReference type="Gene3D" id="3.20.20.450">
    <property type="entry name" value="EAL domain"/>
    <property type="match status" value="1"/>
</dbReference>
<dbReference type="GO" id="GO:0071111">
    <property type="term" value="F:cyclic-guanylate-specific phosphodiesterase activity"/>
    <property type="evidence" value="ECO:0007669"/>
    <property type="project" value="InterPro"/>
</dbReference>
<feature type="domain" description="EAL" evidence="1">
    <location>
        <begin position="1"/>
        <end position="163"/>
    </location>
</feature>
<evidence type="ECO:0000313" key="2">
    <source>
        <dbReference type="EMBL" id="NCJ06037.1"/>
    </source>
</evidence>
<dbReference type="InterPro" id="IPR035919">
    <property type="entry name" value="EAL_sf"/>
</dbReference>
<dbReference type="EMBL" id="WVIC01000008">
    <property type="protein sequence ID" value="NCJ06037.1"/>
    <property type="molecule type" value="Genomic_DNA"/>
</dbReference>
<dbReference type="PANTHER" id="PTHR33121">
    <property type="entry name" value="CYCLIC DI-GMP PHOSPHODIESTERASE PDEF"/>
    <property type="match status" value="1"/>
</dbReference>
<dbReference type="Pfam" id="PF00563">
    <property type="entry name" value="EAL"/>
    <property type="match status" value="1"/>
</dbReference>
<evidence type="ECO:0000259" key="1">
    <source>
        <dbReference type="PROSITE" id="PS50883"/>
    </source>
</evidence>
<dbReference type="Proteomes" id="UP000607397">
    <property type="component" value="Unassembled WGS sequence"/>
</dbReference>
<protein>
    <submittedName>
        <fullName evidence="2">EAL domain-containing protein</fullName>
    </submittedName>
</protein>
<dbReference type="InterPro" id="IPR050706">
    <property type="entry name" value="Cyclic-di-GMP_PDE-like"/>
</dbReference>
<gene>
    <name evidence="2" type="ORF">GS597_05815</name>
</gene>
<organism evidence="2 3">
    <name type="scientific">Petrachloros mirabilis ULC683</name>
    <dbReference type="NCBI Taxonomy" id="2781853"/>
    <lineage>
        <taxon>Bacteria</taxon>
        <taxon>Bacillati</taxon>
        <taxon>Cyanobacteriota</taxon>
        <taxon>Cyanophyceae</taxon>
        <taxon>Synechococcales</taxon>
        <taxon>Petrachlorosaceae</taxon>
        <taxon>Petrachloros</taxon>
        <taxon>Petrachloros mirabilis</taxon>
    </lineage>
</organism>
<keyword evidence="3" id="KW-1185">Reference proteome</keyword>
<dbReference type="PROSITE" id="PS50883">
    <property type="entry name" value="EAL"/>
    <property type="match status" value="1"/>
</dbReference>
<name>A0A8K1ZYL2_9CYAN</name>
<dbReference type="InterPro" id="IPR001633">
    <property type="entry name" value="EAL_dom"/>
</dbReference>
<comment type="caution">
    <text evidence="2">The sequence shown here is derived from an EMBL/GenBank/DDBJ whole genome shotgun (WGS) entry which is preliminary data.</text>
</comment>
<dbReference type="RefSeq" id="WP_161824510.1">
    <property type="nucleotide sequence ID" value="NZ_WVIC01000008.1"/>
</dbReference>